<organism evidence="3 4">
    <name type="scientific">Aspergillus fumigatiaffinis</name>
    <dbReference type="NCBI Taxonomy" id="340414"/>
    <lineage>
        <taxon>Eukaryota</taxon>
        <taxon>Fungi</taxon>
        <taxon>Dikarya</taxon>
        <taxon>Ascomycota</taxon>
        <taxon>Pezizomycotina</taxon>
        <taxon>Eurotiomycetes</taxon>
        <taxon>Eurotiomycetidae</taxon>
        <taxon>Eurotiales</taxon>
        <taxon>Aspergillaceae</taxon>
        <taxon>Aspergillus</taxon>
        <taxon>Aspergillus subgen. Fumigati</taxon>
    </lineage>
</organism>
<name>A0A8H4GLJ7_9EURO</name>
<evidence type="ECO:0000256" key="2">
    <source>
        <dbReference type="SAM" id="Phobius"/>
    </source>
</evidence>
<comment type="caution">
    <text evidence="3">The sequence shown here is derived from an EMBL/GenBank/DDBJ whole genome shotgun (WGS) entry which is preliminary data.</text>
</comment>
<sequence>MADNLDLLGVVGTWIAAVLGIIALAGILPVYVLYRQTQTERYIALSKVHDPHKTYITAGYPLWPGRRFFRSYSVPDLAEPPTWSQLTVVARRRCEGFGTHVLRSLTGWVNFANVLQIYDIKPAGSKGKLTFARQEALLPVHRGWLLLLGIIDRYSDQTYRPDKGLFVGEAEEAEIEEFGPEAIFGISGVLEHIVASPFRQEDVESGPEAVDKVVFRMHSVQHMARVPDSFLHGDDMAILSLVALYLGYLVSVDGKEHYDLETPNNMLPVYASAHRRDGDEDDPHKIWIWDQKPMDSLPSQQTRLMQDLGIKLPPVLKLKEIVAPNQAIFHQMPRDAAQSYQVISHEGKGKIWMTRSSLHTLVLAVLRLKITPQSFLFNNPPLNQNILSRLFYSGSLRTFAQTTEKFSRNLDALTQIEKQDLERSLLNLKENAPEDGTWMEWSRTRMDACISLDKVLNEICQKRGKLLCCVISILYMQEDGFRFICNRYGFSDCDDPEVLAKQFMVDLSSKKVLVPLPYIEGEPEFEQFYFDFPTVFSDAELLEVWPAPMNRYPVPISLPLAMMACLRGHLRMAMWDMSLPSSPLADFYRTLRCSVVHIVPQEIPPPGSLSMRMPEFSPPRHHLPPTPLPVPPEEPVVRFAHYERGSTYDTYKDFRASSSDYEARRRRVDRWRTYTESVYSSSTDSIQTNSAITASSSPLEGHAEDGYVTAPEEDADDEVTVVIRKKPLAPSLPENSVRSSSASSQHADPALLSHDEDPKCAVQLSVLRNLLTKDEAVRVKALEDIERSIDRQRRVWQTHAGIIPSKYREDRERTLAYGLDREYATTRSGEERRFRDFPSDGPKRRSGSRRDGKQKDAAGRSRLDPRNGEVREEVVRGVIGTPRRHRKEDKSLQFDDVLIRARR</sequence>
<proteinExistence type="predicted"/>
<dbReference type="Proteomes" id="UP000653565">
    <property type="component" value="Unassembled WGS sequence"/>
</dbReference>
<keyword evidence="4" id="KW-1185">Reference proteome</keyword>
<evidence type="ECO:0000256" key="1">
    <source>
        <dbReference type="SAM" id="MobiDB-lite"/>
    </source>
</evidence>
<feature type="compositionally biased region" description="Basic and acidic residues" evidence="1">
    <location>
        <begin position="828"/>
        <end position="875"/>
    </location>
</feature>
<feature type="transmembrane region" description="Helical" evidence="2">
    <location>
        <begin position="7"/>
        <end position="34"/>
    </location>
</feature>
<feature type="region of interest" description="Disordered" evidence="1">
    <location>
        <begin position="731"/>
        <end position="754"/>
    </location>
</feature>
<accession>A0A8H4GLJ7</accession>
<feature type="region of interest" description="Disordered" evidence="1">
    <location>
        <begin position="679"/>
        <end position="704"/>
    </location>
</feature>
<keyword evidence="2" id="KW-0472">Membrane</keyword>
<protein>
    <submittedName>
        <fullName evidence="3">Uncharacterized protein</fullName>
    </submittedName>
</protein>
<reference evidence="3" key="2">
    <citation type="submission" date="2020-04" db="EMBL/GenBank/DDBJ databases">
        <authorList>
            <person name="Santos R.A.C."/>
            <person name="Steenwyk J.L."/>
            <person name="Rivero-Menendez O."/>
            <person name="Mead M.E."/>
            <person name="Silva L.P."/>
            <person name="Bastos R.W."/>
            <person name="Alastruey-Izquierdo A."/>
            <person name="Goldman G.H."/>
            <person name="Rokas A."/>
        </authorList>
    </citation>
    <scope>NUCLEOTIDE SEQUENCE</scope>
    <source>
        <strain evidence="3">CNM-CM6805</strain>
    </source>
</reference>
<evidence type="ECO:0000313" key="4">
    <source>
        <dbReference type="Proteomes" id="UP000653565"/>
    </source>
</evidence>
<evidence type="ECO:0000313" key="3">
    <source>
        <dbReference type="EMBL" id="KAF4232693.1"/>
    </source>
</evidence>
<dbReference type="EMBL" id="JAAAPX010000087">
    <property type="protein sequence ID" value="KAF4232693.1"/>
    <property type="molecule type" value="Genomic_DNA"/>
</dbReference>
<dbReference type="OrthoDB" id="2963168at2759"/>
<reference evidence="3" key="1">
    <citation type="journal article" date="2020" name="bioRxiv">
        <title>Genomic and phenotypic heterogeneity of clinical isolates of the human pathogens Aspergillus fumigatus, Aspergillus lentulus and Aspergillus fumigatiaffinis.</title>
        <authorList>
            <person name="dos Santos R.A.C."/>
            <person name="Steenwyk J.L."/>
            <person name="Rivero-Menendez O."/>
            <person name="Mead M.E."/>
            <person name="Silva L.P."/>
            <person name="Bastos R.W."/>
            <person name="Alastruey-Izquierdo A."/>
            <person name="Goldman G.H."/>
            <person name="Rokas A."/>
        </authorList>
    </citation>
    <scope>NUCLEOTIDE SEQUENCE</scope>
    <source>
        <strain evidence="3">CNM-CM6805</strain>
    </source>
</reference>
<feature type="compositionally biased region" description="Polar residues" evidence="1">
    <location>
        <begin position="679"/>
        <end position="698"/>
    </location>
</feature>
<keyword evidence="2" id="KW-1133">Transmembrane helix</keyword>
<feature type="region of interest" description="Disordered" evidence="1">
    <location>
        <begin position="828"/>
        <end position="891"/>
    </location>
</feature>
<dbReference type="AlphaFoldDB" id="A0A8H4GLJ7"/>
<gene>
    <name evidence="3" type="ORF">CNMCM6805_009716</name>
</gene>
<keyword evidence="2" id="KW-0812">Transmembrane</keyword>